<dbReference type="Gene3D" id="3.40.50.1100">
    <property type="match status" value="2"/>
</dbReference>
<name>A0A3M9X322_9HYPH</name>
<dbReference type="AlphaFoldDB" id="A0A3M9X322"/>
<dbReference type="GO" id="GO:1901605">
    <property type="term" value="P:alpha-amino acid metabolic process"/>
    <property type="evidence" value="ECO:0007669"/>
    <property type="project" value="UniProtKB-ARBA"/>
</dbReference>
<evidence type="ECO:0000313" key="5">
    <source>
        <dbReference type="Proteomes" id="UP000275436"/>
    </source>
</evidence>
<dbReference type="InterPro" id="IPR050214">
    <property type="entry name" value="Cys_Synth/Cystath_Beta-Synth"/>
</dbReference>
<protein>
    <submittedName>
        <fullName evidence="4">Pyridoxal-5'-phosphate-dependent protein subunit beta</fullName>
    </submittedName>
</protein>
<organism evidence="4 5">
    <name type="scientific">Mesorhizobium japonicum</name>
    <dbReference type="NCBI Taxonomy" id="2066070"/>
    <lineage>
        <taxon>Bacteria</taxon>
        <taxon>Pseudomonadati</taxon>
        <taxon>Pseudomonadota</taxon>
        <taxon>Alphaproteobacteria</taxon>
        <taxon>Hyphomicrobiales</taxon>
        <taxon>Phyllobacteriaceae</taxon>
        <taxon>Mesorhizobium</taxon>
    </lineage>
</organism>
<dbReference type="PANTHER" id="PTHR10314">
    <property type="entry name" value="CYSTATHIONINE BETA-SYNTHASE"/>
    <property type="match status" value="1"/>
</dbReference>
<dbReference type="InterPro" id="IPR001926">
    <property type="entry name" value="TrpB-like_PALP"/>
</dbReference>
<evidence type="ECO:0000313" key="4">
    <source>
        <dbReference type="EMBL" id="RNJ42323.1"/>
    </source>
</evidence>
<dbReference type="Pfam" id="PF00291">
    <property type="entry name" value="PALP"/>
    <property type="match status" value="1"/>
</dbReference>
<gene>
    <name evidence="4" type="ORF">DNR46_28305</name>
</gene>
<dbReference type="Proteomes" id="UP000275436">
    <property type="component" value="Unassembled WGS sequence"/>
</dbReference>
<dbReference type="InterPro" id="IPR036052">
    <property type="entry name" value="TrpB-like_PALP_sf"/>
</dbReference>
<feature type="domain" description="Tryptophan synthase beta chain-like PALP" evidence="3">
    <location>
        <begin position="77"/>
        <end position="374"/>
    </location>
</feature>
<dbReference type="SUPFAM" id="SSF53686">
    <property type="entry name" value="Tryptophan synthase beta subunit-like PLP-dependent enzymes"/>
    <property type="match status" value="1"/>
</dbReference>
<evidence type="ECO:0000256" key="2">
    <source>
        <dbReference type="ARBA" id="ARBA00022898"/>
    </source>
</evidence>
<evidence type="ECO:0000256" key="1">
    <source>
        <dbReference type="ARBA" id="ARBA00001933"/>
    </source>
</evidence>
<comment type="caution">
    <text evidence="4">The sequence shown here is derived from an EMBL/GenBank/DDBJ whole genome shotgun (WGS) entry which is preliminary data.</text>
</comment>
<dbReference type="EMBL" id="QKOD01000011">
    <property type="protein sequence ID" value="RNJ42323.1"/>
    <property type="molecule type" value="Genomic_DNA"/>
</dbReference>
<accession>A0A3M9X322</accession>
<reference evidence="4 5" key="1">
    <citation type="journal article" date="2018" name="Mol. Plant Microbe Interact.">
        <title>Taxonomically Different Co-Microsymbionts of a Relict Legume, Oxytropis popoviana, Have Complementary Sets of Symbiotic Genes and Together Increase the Efficiency of Plant Nodulation.</title>
        <authorList>
            <person name="Safronova V."/>
            <person name="Belimov A."/>
            <person name="Sazanova A."/>
            <person name="Chirak E."/>
            <person name="Verkhozina A."/>
            <person name="Kuznetsova I."/>
            <person name="Andronov E."/>
            <person name="Puhalsky J."/>
            <person name="Tikhonovich I."/>
        </authorList>
    </citation>
    <scope>NUCLEOTIDE SEQUENCE [LARGE SCALE GENOMIC DNA]</scope>
    <source>
        <strain evidence="4 5">Opo-235</strain>
    </source>
</reference>
<evidence type="ECO:0000259" key="3">
    <source>
        <dbReference type="Pfam" id="PF00291"/>
    </source>
</evidence>
<comment type="cofactor">
    <cofactor evidence="1">
        <name>pyridoxal 5'-phosphate</name>
        <dbReference type="ChEBI" id="CHEBI:597326"/>
    </cofactor>
</comment>
<keyword evidence="2" id="KW-0663">Pyridoxal phosphate</keyword>
<sequence length="394" mass="41661">MRPAEPGMAETDKGINPRAIGMRCLRCKAMLAIADYHEGCPSCHAQRKPASVAIEYNNLPRTTERIADWQVYPAHPTMGEGGTPLVAMERLARETGVRRLLVKNEGANPTGSHKDRMSRFVVQRALAVNATVVAAASSGNAGVSLAAYAARVGLGCVIITTPDMNPNWRRAIEMHGATLLAAQTPLQRWQVVADHVKTGEWYPATNFSLPAVGSNPFGVDGYRSIALEILRELGADCTDVLVPTSRGDLLWGIARGCTDLQRAGLLEKPPRVHAVEPFARLSKVLCGADYCGTFPGDTSLTSIGGSTVAYQAMDALASCGGTAVVADEDGARDDQQRLARCGLYLELSSAAALTGLRGLLSKGVVAPDATVVIIGTSNGLSEHSHYAHPIPAVG</sequence>
<proteinExistence type="predicted"/>